<dbReference type="InterPro" id="IPR001173">
    <property type="entry name" value="Glyco_trans_2-like"/>
</dbReference>
<feature type="transmembrane region" description="Helical" evidence="2">
    <location>
        <begin position="32"/>
        <end position="49"/>
    </location>
</feature>
<dbReference type="InterPro" id="IPR029044">
    <property type="entry name" value="Nucleotide-diphossugar_trans"/>
</dbReference>
<sequence>MSEDDETDSSVSHDRGTASDERRVMPLAADRLIALYFILVFVGGALATLGDPARIPHYASLLPFVYVGLWLFVAMYALATGVWAYEAYLGWRHDPPPLAYGPEDVQVRILTVAAEDVVQETVDALPEALADRHVVAEAPLDIDGATVDVVPDEFSCDAADKGRALEWARRELPCDKPFVLFLDEDTLVTEFEGLPDADIVQFRERPVFTGSYLTYWSEVLRMGYQTEQTGFPALDIPLYAWGGGIAVRQSVEESVTWDFETLIEDTVFTWQAAQDGADFETMDTKFRNQAPPSLRAMFEQRRRWLTGTLRDEAYLPVGYQSLMTLRNVAWAFSPATAFLVLFSGAIPTQTPGSGLFQVVAWVMFGFSLVWVWRGWRYYGGLSLRTLPVFLCYPFVVAVHSAGAVWGFVSPPASFETTTKADESADEAAVDDGDSTDE</sequence>
<keyword evidence="5" id="KW-1185">Reference proteome</keyword>
<keyword evidence="2" id="KW-0812">Transmembrane</keyword>
<feature type="compositionally biased region" description="Acidic residues" evidence="1">
    <location>
        <begin position="423"/>
        <end position="437"/>
    </location>
</feature>
<evidence type="ECO:0000256" key="2">
    <source>
        <dbReference type="SAM" id="Phobius"/>
    </source>
</evidence>
<feature type="domain" description="Glycosyltransferase 2-like" evidence="3">
    <location>
        <begin position="179"/>
        <end position="371"/>
    </location>
</feature>
<dbReference type="RefSeq" id="WP_092631225.1">
    <property type="nucleotide sequence ID" value="NZ_FNQT01000001.1"/>
</dbReference>
<dbReference type="Proteomes" id="UP000236755">
    <property type="component" value="Unassembled WGS sequence"/>
</dbReference>
<dbReference type="SUPFAM" id="SSF53448">
    <property type="entry name" value="Nucleotide-diphospho-sugar transferases"/>
    <property type="match status" value="1"/>
</dbReference>
<dbReference type="PANTHER" id="PTHR16779:SF1">
    <property type="entry name" value="BETA-1,4-MANNOSYLTRANSFERASE EGH"/>
    <property type="match status" value="1"/>
</dbReference>
<dbReference type="InterPro" id="IPR027389">
    <property type="entry name" value="B_mannosylTrfase_Bre-3/Egh"/>
</dbReference>
<feature type="transmembrane region" description="Helical" evidence="2">
    <location>
        <begin position="61"/>
        <end position="85"/>
    </location>
</feature>
<evidence type="ECO:0000256" key="1">
    <source>
        <dbReference type="SAM" id="MobiDB-lite"/>
    </source>
</evidence>
<keyword evidence="2" id="KW-0472">Membrane</keyword>
<keyword evidence="4" id="KW-0808">Transferase</keyword>
<dbReference type="PANTHER" id="PTHR16779">
    <property type="entry name" value="BETA-1,4-MANNOSYLTRANSFERASE EGH"/>
    <property type="match status" value="1"/>
</dbReference>
<protein>
    <submittedName>
        <fullName evidence="4">Glycosyl transferase family group 2</fullName>
    </submittedName>
</protein>
<evidence type="ECO:0000313" key="4">
    <source>
        <dbReference type="EMBL" id="SDZ82689.1"/>
    </source>
</evidence>
<accession>A0A1H3W6D1</accession>
<feature type="transmembrane region" description="Helical" evidence="2">
    <location>
        <begin position="328"/>
        <end position="348"/>
    </location>
</feature>
<dbReference type="Pfam" id="PF13632">
    <property type="entry name" value="Glyco_trans_2_3"/>
    <property type="match status" value="1"/>
</dbReference>
<evidence type="ECO:0000313" key="5">
    <source>
        <dbReference type="Proteomes" id="UP000236755"/>
    </source>
</evidence>
<dbReference type="GO" id="GO:0005737">
    <property type="term" value="C:cytoplasm"/>
    <property type="evidence" value="ECO:0007669"/>
    <property type="project" value="TreeGrafter"/>
</dbReference>
<gene>
    <name evidence="4" type="ORF">SAMN04488065_0606</name>
</gene>
<feature type="transmembrane region" description="Helical" evidence="2">
    <location>
        <begin position="354"/>
        <end position="373"/>
    </location>
</feature>
<dbReference type="EMBL" id="FNQT01000001">
    <property type="protein sequence ID" value="SDZ82689.1"/>
    <property type="molecule type" value="Genomic_DNA"/>
</dbReference>
<proteinExistence type="predicted"/>
<dbReference type="STRING" id="555874.SAMN04488065_0606"/>
<organism evidence="4 5">
    <name type="scientific">Haloplanus vescus</name>
    <dbReference type="NCBI Taxonomy" id="555874"/>
    <lineage>
        <taxon>Archaea</taxon>
        <taxon>Methanobacteriati</taxon>
        <taxon>Methanobacteriota</taxon>
        <taxon>Stenosarchaea group</taxon>
        <taxon>Halobacteria</taxon>
        <taxon>Halobacteriales</taxon>
        <taxon>Haloferacaceae</taxon>
        <taxon>Haloplanus</taxon>
    </lineage>
</organism>
<feature type="region of interest" description="Disordered" evidence="1">
    <location>
        <begin position="418"/>
        <end position="437"/>
    </location>
</feature>
<name>A0A1H3W6D1_9EURY</name>
<reference evidence="4 5" key="1">
    <citation type="submission" date="2016-10" db="EMBL/GenBank/DDBJ databases">
        <authorList>
            <person name="de Groot N.N."/>
        </authorList>
    </citation>
    <scope>NUCLEOTIDE SEQUENCE [LARGE SCALE GENOMIC DNA]</scope>
    <source>
        <strain evidence="4 5">CGMCC 1.8712</strain>
    </source>
</reference>
<evidence type="ECO:0000259" key="3">
    <source>
        <dbReference type="Pfam" id="PF13632"/>
    </source>
</evidence>
<keyword evidence="2" id="KW-1133">Transmembrane helix</keyword>
<feature type="transmembrane region" description="Helical" evidence="2">
    <location>
        <begin position="385"/>
        <end position="408"/>
    </location>
</feature>
<dbReference type="GO" id="GO:0019187">
    <property type="term" value="F:beta-1,4-mannosyltransferase activity"/>
    <property type="evidence" value="ECO:0007669"/>
    <property type="project" value="InterPro"/>
</dbReference>
<dbReference type="OrthoDB" id="55818at2157"/>
<dbReference type="AlphaFoldDB" id="A0A1H3W6D1"/>